<dbReference type="RefSeq" id="WP_005951918.1">
    <property type="nucleotide sequence ID" value="NZ_CP136423.1"/>
</dbReference>
<dbReference type="HOGENOM" id="CLU_2354183_0_0_9"/>
<protein>
    <recommendedName>
        <fullName evidence="3">PD-(D/E)XK nuclease family transposase</fullName>
    </recommendedName>
</protein>
<evidence type="ECO:0000313" key="1">
    <source>
        <dbReference type="EMBL" id="EEG47604.1"/>
    </source>
</evidence>
<keyword evidence="2" id="KW-1185">Reference proteome</keyword>
<dbReference type="EMBL" id="ACBZ01000187">
    <property type="protein sequence ID" value="EEG47604.1"/>
    <property type="molecule type" value="Genomic_DNA"/>
</dbReference>
<dbReference type="Proteomes" id="UP000003100">
    <property type="component" value="Unassembled WGS sequence"/>
</dbReference>
<dbReference type="PATRIC" id="fig|476272.21.peg.179"/>
<proteinExistence type="predicted"/>
<accession>C0CRI9</accession>
<gene>
    <name evidence="1" type="ORF">RUMHYD_03503</name>
</gene>
<reference evidence="1 2" key="1">
    <citation type="submission" date="2009-01" db="EMBL/GenBank/DDBJ databases">
        <authorList>
            <person name="Fulton L."/>
            <person name="Clifton S."/>
            <person name="Fulton B."/>
            <person name="Xu J."/>
            <person name="Minx P."/>
            <person name="Pepin K.H."/>
            <person name="Johnson M."/>
            <person name="Bhonagiri V."/>
            <person name="Nash W.E."/>
            <person name="Mardis E.R."/>
            <person name="Wilson R.K."/>
        </authorList>
    </citation>
    <scope>NUCLEOTIDE SEQUENCE [LARGE SCALE GENOMIC DNA]</scope>
    <source>
        <strain evidence="2">DSM 10507 / JCM 14656 / S5a33</strain>
    </source>
</reference>
<reference evidence="1 2" key="2">
    <citation type="submission" date="2009-02" db="EMBL/GenBank/DDBJ databases">
        <title>Draft genome sequence of Blautia hydrogenotrophica DSM 10507 (Ruminococcus hydrogenotrophicus DSM 10507).</title>
        <authorList>
            <person name="Sudarsanam P."/>
            <person name="Ley R."/>
            <person name="Guruge J."/>
            <person name="Turnbaugh P.J."/>
            <person name="Mahowald M."/>
            <person name="Liep D."/>
            <person name="Gordon J."/>
        </authorList>
    </citation>
    <scope>NUCLEOTIDE SEQUENCE [LARGE SCALE GENOMIC DNA]</scope>
    <source>
        <strain evidence="2">DSM 10507 / JCM 14656 / S5a33</strain>
    </source>
</reference>
<evidence type="ECO:0008006" key="3">
    <source>
        <dbReference type="Google" id="ProtNLM"/>
    </source>
</evidence>
<sequence>MKPLKQLKDLTLLDRFLFSEVMENPKYLETILEIILGRDVLLRCLPQTEKEQRRSPLYRHIRLDVWGQDLEGTVYDVEVKSKTPSIFVREAATTKD</sequence>
<name>C0CRI9_BLAHS</name>
<evidence type="ECO:0000313" key="2">
    <source>
        <dbReference type="Proteomes" id="UP000003100"/>
    </source>
</evidence>
<comment type="caution">
    <text evidence="1">The sequence shown here is derived from an EMBL/GenBank/DDBJ whole genome shotgun (WGS) entry which is preliminary data.</text>
</comment>
<dbReference type="AlphaFoldDB" id="C0CRI9"/>
<organism evidence="1 2">
    <name type="scientific">Blautia hydrogenotrophica (strain DSM 10507 / JCM 14656 / S5a33)</name>
    <name type="common">Ruminococcus hydrogenotrophicus</name>
    <dbReference type="NCBI Taxonomy" id="476272"/>
    <lineage>
        <taxon>Bacteria</taxon>
        <taxon>Bacillati</taxon>
        <taxon>Bacillota</taxon>
        <taxon>Clostridia</taxon>
        <taxon>Lachnospirales</taxon>
        <taxon>Lachnospiraceae</taxon>
        <taxon>Blautia</taxon>
    </lineage>
</organism>
<dbReference type="GeneID" id="86823316"/>